<gene>
    <name evidence="1" type="ORF">GCM10008098_06460</name>
</gene>
<dbReference type="EMBL" id="BMXT01000001">
    <property type="protein sequence ID" value="GGY17510.1"/>
    <property type="molecule type" value="Genomic_DNA"/>
</dbReference>
<proteinExistence type="predicted"/>
<organism evidence="1 2">
    <name type="scientific">Rhodanobacter panaciterrae</name>
    <dbReference type="NCBI Taxonomy" id="490572"/>
    <lineage>
        <taxon>Bacteria</taxon>
        <taxon>Pseudomonadati</taxon>
        <taxon>Pseudomonadota</taxon>
        <taxon>Gammaproteobacteria</taxon>
        <taxon>Lysobacterales</taxon>
        <taxon>Rhodanobacteraceae</taxon>
        <taxon>Rhodanobacter</taxon>
    </lineage>
</organism>
<name>A0ABQ2ZKD6_9GAMM</name>
<dbReference type="Proteomes" id="UP000621898">
    <property type="component" value="Unassembled WGS sequence"/>
</dbReference>
<protein>
    <submittedName>
        <fullName evidence="1">Uncharacterized protein</fullName>
    </submittedName>
</protein>
<sequence length="66" mass="6579">MAGAAGPSSKVRARAVASCACRALTGGPAKLGLKANAGAETAASDETMAKLNKRDWSGITISPKCM</sequence>
<comment type="caution">
    <text evidence="1">The sequence shown here is derived from an EMBL/GenBank/DDBJ whole genome shotgun (WGS) entry which is preliminary data.</text>
</comment>
<keyword evidence="2" id="KW-1185">Reference proteome</keyword>
<accession>A0ABQ2ZKD6</accession>
<evidence type="ECO:0000313" key="1">
    <source>
        <dbReference type="EMBL" id="GGY17510.1"/>
    </source>
</evidence>
<reference evidence="2" key="1">
    <citation type="journal article" date="2019" name="Int. J. Syst. Evol. Microbiol.">
        <title>The Global Catalogue of Microorganisms (GCM) 10K type strain sequencing project: providing services to taxonomists for standard genome sequencing and annotation.</title>
        <authorList>
            <consortium name="The Broad Institute Genomics Platform"/>
            <consortium name="The Broad Institute Genome Sequencing Center for Infectious Disease"/>
            <person name="Wu L."/>
            <person name="Ma J."/>
        </authorList>
    </citation>
    <scope>NUCLEOTIDE SEQUENCE [LARGE SCALE GENOMIC DNA]</scope>
    <source>
        <strain evidence="2">KCTC 22232</strain>
    </source>
</reference>
<evidence type="ECO:0000313" key="2">
    <source>
        <dbReference type="Proteomes" id="UP000621898"/>
    </source>
</evidence>